<protein>
    <submittedName>
        <fullName evidence="3">Uncharacterized protein</fullName>
    </submittedName>
</protein>
<feature type="compositionally biased region" description="Basic and acidic residues" evidence="1">
    <location>
        <begin position="402"/>
        <end position="421"/>
    </location>
</feature>
<evidence type="ECO:0000256" key="1">
    <source>
        <dbReference type="SAM" id="MobiDB-lite"/>
    </source>
</evidence>
<keyword evidence="2" id="KW-0812">Transmembrane</keyword>
<gene>
    <name evidence="3" type="ORF">JS528_11305</name>
</gene>
<name>A0ABS5USB2_9BIFI</name>
<accession>A0ABS5USB2</accession>
<dbReference type="EMBL" id="JAFEJS010000021">
    <property type="protein sequence ID" value="MBT1173904.1"/>
    <property type="molecule type" value="Genomic_DNA"/>
</dbReference>
<evidence type="ECO:0000256" key="2">
    <source>
        <dbReference type="SAM" id="Phobius"/>
    </source>
</evidence>
<keyword evidence="4" id="KW-1185">Reference proteome</keyword>
<feature type="region of interest" description="Disordered" evidence="1">
    <location>
        <begin position="396"/>
        <end position="421"/>
    </location>
</feature>
<keyword evidence="2" id="KW-0472">Membrane</keyword>
<dbReference type="Proteomes" id="UP000773064">
    <property type="component" value="Unassembled WGS sequence"/>
</dbReference>
<evidence type="ECO:0000313" key="4">
    <source>
        <dbReference type="Proteomes" id="UP000773064"/>
    </source>
</evidence>
<comment type="caution">
    <text evidence="3">The sequence shown here is derived from an EMBL/GenBank/DDBJ whole genome shotgun (WGS) entry which is preliminary data.</text>
</comment>
<keyword evidence="2" id="KW-1133">Transmembrane helix</keyword>
<feature type="region of interest" description="Disordered" evidence="1">
    <location>
        <begin position="132"/>
        <end position="164"/>
    </location>
</feature>
<feature type="transmembrane region" description="Helical" evidence="2">
    <location>
        <begin position="208"/>
        <end position="232"/>
    </location>
</feature>
<proteinExistence type="predicted"/>
<dbReference type="RefSeq" id="WP_214359138.1">
    <property type="nucleotide sequence ID" value="NZ_JAFEJS010000021.1"/>
</dbReference>
<evidence type="ECO:0000313" key="3">
    <source>
        <dbReference type="EMBL" id="MBT1173904.1"/>
    </source>
</evidence>
<organism evidence="3 4">
    <name type="scientific">Bifidobacterium santillanense</name>
    <dbReference type="NCBI Taxonomy" id="2809028"/>
    <lineage>
        <taxon>Bacteria</taxon>
        <taxon>Bacillati</taxon>
        <taxon>Actinomycetota</taxon>
        <taxon>Actinomycetes</taxon>
        <taxon>Bifidobacteriales</taxon>
        <taxon>Bifidobacteriaceae</taxon>
        <taxon>Bifidobacterium</taxon>
    </lineage>
</organism>
<feature type="compositionally biased region" description="Pro residues" evidence="1">
    <location>
        <begin position="143"/>
        <end position="155"/>
    </location>
</feature>
<feature type="transmembrane region" description="Helical" evidence="2">
    <location>
        <begin position="252"/>
        <end position="273"/>
    </location>
</feature>
<sequence length="421" mass="46195">MTPLNLPRFTTDGGEFDDIERQAVDQLHALVGANALDSGHGDIVDEYIDDLAAPIHQRARQRYDKGLDGLDRREGALIGRTSLARAVADQAADRAADLERQFDAVYRESLDMEASHRGLNWFERLGWWRPPAGTDRRRTDEPPTIPVPGATPDPGRPTAAGAGATGHTDPCVFPWTLLAFALIGLAAEIPDPLLSLNMLDAIFNQPAVILGTSLFSLSVAGGVFLLAAVLAIGVGHHLAIRRTGASHPLPTWAIRVLVALWAGLGVAMVLMRVFEAAIEGLRPDYASSLPIALTMFILYFGSGADLCATSQLYFTGSYHRLHGVRRAMLGAQRRAARLTARAEVLVHDMEMLRDIRDRFTQRYRDHLAVLQAREDAIKRRFRLQLACEMGDPAESGLVRTPLRPEHPHRVLDAEPGIEVRS</sequence>
<reference evidence="3 4" key="1">
    <citation type="journal article" date="2021" name="Environ. Microbiol.">
        <title>Genetic insights into the dark matter of the mammalian gut microbiota through targeted genome reconstruction.</title>
        <authorList>
            <person name="Lugli G.A."/>
            <person name="Alessandri G."/>
            <person name="Milani C."/>
            <person name="Viappiani A."/>
            <person name="Fontana F."/>
            <person name="Tarracchini C."/>
            <person name="Mancabelli L."/>
            <person name="Argentini C."/>
            <person name="Ruiz L."/>
            <person name="Margolles A."/>
            <person name="van Sinderen D."/>
            <person name="Turroni F."/>
            <person name="Ventura M."/>
        </authorList>
    </citation>
    <scope>NUCLEOTIDE SEQUENCE [LARGE SCALE GENOMIC DNA]</scope>
    <source>
        <strain evidence="3 4">MA2</strain>
    </source>
</reference>